<protein>
    <submittedName>
        <fullName evidence="1">Uncharacterized protein</fullName>
    </submittedName>
</protein>
<sequence>MIEDIRERGTTNMIIESLKDIVVKELDSKYTLQEKAFEAKTFTVYSATHRENKLTYNQLVLIKHLCNEKPSVHIWHKKISMEATELEITKEVTEAIQSGFVNKE</sequence>
<evidence type="ECO:0000313" key="2">
    <source>
        <dbReference type="Proteomes" id="UP000001301"/>
    </source>
</evidence>
<name>Q6HKC9_BACHK</name>
<organism evidence="1 2">
    <name type="scientific">Bacillus thuringiensis subsp. konkukian (strain 97-27)</name>
    <dbReference type="NCBI Taxonomy" id="281309"/>
    <lineage>
        <taxon>Bacteria</taxon>
        <taxon>Bacillati</taxon>
        <taxon>Bacillota</taxon>
        <taxon>Bacilli</taxon>
        <taxon>Bacillales</taxon>
        <taxon>Bacillaceae</taxon>
        <taxon>Bacillus</taxon>
        <taxon>Bacillus cereus group</taxon>
    </lineage>
</organism>
<dbReference type="PATRIC" id="fig|281309.8.peg.1753"/>
<gene>
    <name evidence="1" type="ordered locus">BT9727_1665</name>
</gene>
<accession>Q6HKC9</accession>
<dbReference type="Proteomes" id="UP000001301">
    <property type="component" value="Chromosome"/>
</dbReference>
<dbReference type="AlphaFoldDB" id="Q6HKC9"/>
<evidence type="ECO:0000313" key="1">
    <source>
        <dbReference type="EMBL" id="AAT59588.1"/>
    </source>
</evidence>
<dbReference type="EMBL" id="AE017355">
    <property type="protein sequence ID" value="AAT59588.1"/>
    <property type="molecule type" value="Genomic_DNA"/>
</dbReference>
<proteinExistence type="predicted"/>
<dbReference type="KEGG" id="btk:BT9727_1665"/>
<dbReference type="HOGENOM" id="CLU_186597_0_0_9"/>
<reference evidence="1 2" key="1">
    <citation type="journal article" date="2006" name="J. Bacteriol.">
        <title>Pathogenomic sequence analysis of Bacillus cereus and Bacillus thuringiensis isolates closely related to Bacillus anthracis.</title>
        <authorList>
            <person name="Han C.S."/>
            <person name="Xie G."/>
            <person name="Challacombe J.F."/>
            <person name="Altherr M.R."/>
            <person name="Bhotika S.S."/>
            <person name="Brown N."/>
            <person name="Bruce D."/>
            <person name="Campbell C.S."/>
            <person name="Campbell M.L."/>
            <person name="Chen J."/>
            <person name="Chertkov O."/>
            <person name="Cleland C."/>
            <person name="Dimitrijevic M."/>
            <person name="Doggett N.A."/>
            <person name="Fawcett J.J."/>
            <person name="Glavina T."/>
            <person name="Goodwin L.A."/>
            <person name="Green L.D."/>
            <person name="Hill K.K."/>
            <person name="Hitchcock P."/>
            <person name="Jackson P.J."/>
            <person name="Keim P."/>
            <person name="Kewalramani A.R."/>
            <person name="Longmire J."/>
            <person name="Lucas S."/>
            <person name="Malfatti S."/>
            <person name="McMurry K."/>
            <person name="Meincke L.J."/>
            <person name="Misra M."/>
            <person name="Moseman B.L."/>
            <person name="Mundt M."/>
            <person name="Munk A.C."/>
            <person name="Okinaka R.T."/>
            <person name="Parson-Quintana B."/>
            <person name="Reilly L.P."/>
            <person name="Richardson P."/>
            <person name="Robinson D.L."/>
            <person name="Rubin E."/>
            <person name="Saunders E."/>
            <person name="Tapia R."/>
            <person name="Tesmer J.G."/>
            <person name="Thayer N."/>
            <person name="Thompson L.S."/>
            <person name="Tice H."/>
            <person name="Ticknor L.O."/>
            <person name="Wills P.L."/>
            <person name="Brettin T.S."/>
            <person name="Gilna P."/>
        </authorList>
    </citation>
    <scope>NUCLEOTIDE SEQUENCE [LARGE SCALE GENOMIC DNA]</scope>
    <source>
        <strain evidence="1 2">97-27</strain>
    </source>
</reference>